<gene>
    <name evidence="1" type="ORF">RBWH47_04669</name>
</gene>
<dbReference type="Proteomes" id="UP000006222">
    <property type="component" value="Unassembled WGS sequence"/>
</dbReference>
<dbReference type="AlphaFoldDB" id="F2AYZ2"/>
<proteinExistence type="predicted"/>
<evidence type="ECO:0000313" key="1">
    <source>
        <dbReference type="EMBL" id="EGF25114.1"/>
    </source>
</evidence>
<sequence>MAVKSHSLGQIRDEYLVSQWGVSDECHEMVGPMHVTLAWIAHHFV</sequence>
<evidence type="ECO:0000313" key="2">
    <source>
        <dbReference type="Proteomes" id="UP000006222"/>
    </source>
</evidence>
<dbReference type="EMBL" id="AFAR01000249">
    <property type="protein sequence ID" value="EGF25114.1"/>
    <property type="molecule type" value="Genomic_DNA"/>
</dbReference>
<name>F2AYZ2_RHOBT</name>
<protein>
    <submittedName>
        <fullName evidence="1">Uncharacterized protein</fullName>
    </submittedName>
</protein>
<dbReference type="PATRIC" id="fig|991778.3.peg.5240"/>
<accession>F2AYZ2</accession>
<organism evidence="1 2">
    <name type="scientific">Rhodopirellula baltica WH47</name>
    <dbReference type="NCBI Taxonomy" id="991778"/>
    <lineage>
        <taxon>Bacteria</taxon>
        <taxon>Pseudomonadati</taxon>
        <taxon>Planctomycetota</taxon>
        <taxon>Planctomycetia</taxon>
        <taxon>Pirellulales</taxon>
        <taxon>Pirellulaceae</taxon>
        <taxon>Rhodopirellula</taxon>
    </lineage>
</organism>
<comment type="caution">
    <text evidence="1">The sequence shown here is derived from an EMBL/GenBank/DDBJ whole genome shotgun (WGS) entry which is preliminary data.</text>
</comment>
<reference evidence="1 2" key="1">
    <citation type="journal article" date="2013" name="Mar. Genomics">
        <title>Expression of sulfatases in Rhodopirellula baltica and the diversity of sulfatases in the genus Rhodopirellula.</title>
        <authorList>
            <person name="Wegner C.E."/>
            <person name="Richter-Heitmann T."/>
            <person name="Klindworth A."/>
            <person name="Klockow C."/>
            <person name="Richter M."/>
            <person name="Achstetter T."/>
            <person name="Glockner F.O."/>
            <person name="Harder J."/>
        </authorList>
    </citation>
    <scope>NUCLEOTIDE SEQUENCE [LARGE SCALE GENOMIC DNA]</scope>
    <source>
        <strain evidence="1 2">WH47</strain>
    </source>
</reference>